<dbReference type="RefSeq" id="WP_091080790.1">
    <property type="nucleotide sequence ID" value="NZ_FMHT01000003.1"/>
</dbReference>
<dbReference type="STRING" id="145857.GA0070616_2392"/>
<dbReference type="EMBL" id="FMHT01000003">
    <property type="protein sequence ID" value="SCL21798.1"/>
    <property type="molecule type" value="Genomic_DNA"/>
</dbReference>
<dbReference type="PROSITE" id="PS51296">
    <property type="entry name" value="RIESKE"/>
    <property type="match status" value="1"/>
</dbReference>
<dbReference type="PANTHER" id="PTHR21496:SF23">
    <property type="entry name" value="3-PHENYLPROPIONATE_CINNAMIC ACID DIOXYGENASE FERREDOXIN SUBUNIT"/>
    <property type="match status" value="1"/>
</dbReference>
<evidence type="ECO:0000256" key="4">
    <source>
        <dbReference type="ARBA" id="ARBA00023014"/>
    </source>
</evidence>
<name>A0A1C6RX63_9ACTN</name>
<keyword evidence="4" id="KW-0411">Iron-sulfur</keyword>
<keyword evidence="1" id="KW-0001">2Fe-2S</keyword>
<evidence type="ECO:0000259" key="5">
    <source>
        <dbReference type="PROSITE" id="PS51296"/>
    </source>
</evidence>
<dbReference type="Gene3D" id="2.102.10.10">
    <property type="entry name" value="Rieske [2Fe-2S] iron-sulphur domain"/>
    <property type="match status" value="1"/>
</dbReference>
<dbReference type="InterPro" id="IPR036922">
    <property type="entry name" value="Rieske_2Fe-2S_sf"/>
</dbReference>
<evidence type="ECO:0000256" key="2">
    <source>
        <dbReference type="ARBA" id="ARBA00022723"/>
    </source>
</evidence>
<dbReference type="GO" id="GO:0016705">
    <property type="term" value="F:oxidoreductase activity, acting on paired donors, with incorporation or reduction of molecular oxygen"/>
    <property type="evidence" value="ECO:0007669"/>
    <property type="project" value="UniProtKB-ARBA"/>
</dbReference>
<accession>A0A1C6RX63</accession>
<keyword evidence="7" id="KW-1185">Reference proteome</keyword>
<dbReference type="CDD" id="cd03528">
    <property type="entry name" value="Rieske_RO_ferredoxin"/>
    <property type="match status" value="1"/>
</dbReference>
<sequence>MHTTNWIKAGSLSELDDEVPLAVEVGGVPVVLVRDADKVHALRDECTHARVALSQGKVADGEIECAAHGACFNLRTGAPAAAPAVKPVDVYPVRIEGDDVFVDIDRMVS</sequence>
<dbReference type="GO" id="GO:0051537">
    <property type="term" value="F:2 iron, 2 sulfur cluster binding"/>
    <property type="evidence" value="ECO:0007669"/>
    <property type="project" value="UniProtKB-KW"/>
</dbReference>
<evidence type="ECO:0000256" key="1">
    <source>
        <dbReference type="ARBA" id="ARBA00022714"/>
    </source>
</evidence>
<proteinExistence type="predicted"/>
<dbReference type="GO" id="GO:0051213">
    <property type="term" value="F:dioxygenase activity"/>
    <property type="evidence" value="ECO:0007669"/>
    <property type="project" value="UniProtKB-KW"/>
</dbReference>
<evidence type="ECO:0000256" key="3">
    <source>
        <dbReference type="ARBA" id="ARBA00023004"/>
    </source>
</evidence>
<dbReference type="Pfam" id="PF00355">
    <property type="entry name" value="Rieske"/>
    <property type="match status" value="1"/>
</dbReference>
<protein>
    <submittedName>
        <fullName evidence="6">3-phenylpropionate/trans-cinnamate dioxygenase ferredoxin subunit</fullName>
    </submittedName>
</protein>
<feature type="domain" description="Rieske" evidence="5">
    <location>
        <begin position="7"/>
        <end position="102"/>
    </location>
</feature>
<gene>
    <name evidence="6" type="ORF">GA0070616_2392</name>
</gene>
<dbReference type="Proteomes" id="UP000199699">
    <property type="component" value="Unassembled WGS sequence"/>
</dbReference>
<organism evidence="6 7">
    <name type="scientific">Micromonospora nigra</name>
    <dbReference type="NCBI Taxonomy" id="145857"/>
    <lineage>
        <taxon>Bacteria</taxon>
        <taxon>Bacillati</taxon>
        <taxon>Actinomycetota</taxon>
        <taxon>Actinomycetes</taxon>
        <taxon>Micromonosporales</taxon>
        <taxon>Micromonosporaceae</taxon>
        <taxon>Micromonospora</taxon>
    </lineage>
</organism>
<dbReference type="InterPro" id="IPR017941">
    <property type="entry name" value="Rieske_2Fe-2S"/>
</dbReference>
<keyword evidence="3" id="KW-0408">Iron</keyword>
<dbReference type="AlphaFoldDB" id="A0A1C6RX63"/>
<dbReference type="PANTHER" id="PTHR21496">
    <property type="entry name" value="FERREDOXIN-RELATED"/>
    <property type="match status" value="1"/>
</dbReference>
<dbReference type="GO" id="GO:0046872">
    <property type="term" value="F:metal ion binding"/>
    <property type="evidence" value="ECO:0007669"/>
    <property type="project" value="UniProtKB-KW"/>
</dbReference>
<keyword evidence="2" id="KW-0479">Metal-binding</keyword>
<dbReference type="SUPFAM" id="SSF50022">
    <property type="entry name" value="ISP domain"/>
    <property type="match status" value="1"/>
</dbReference>
<reference evidence="6 7" key="1">
    <citation type="submission" date="2016-06" db="EMBL/GenBank/DDBJ databases">
        <authorList>
            <person name="Kjaerup R.B."/>
            <person name="Dalgaard T.S."/>
            <person name="Juul-Madsen H.R."/>
        </authorList>
    </citation>
    <scope>NUCLEOTIDE SEQUENCE [LARGE SCALE GENOMIC DNA]</scope>
    <source>
        <strain evidence="6 7">DSM 43818</strain>
    </source>
</reference>
<keyword evidence="6" id="KW-0223">Dioxygenase</keyword>
<dbReference type="GO" id="GO:0004497">
    <property type="term" value="F:monooxygenase activity"/>
    <property type="evidence" value="ECO:0007669"/>
    <property type="project" value="UniProtKB-ARBA"/>
</dbReference>
<evidence type="ECO:0000313" key="7">
    <source>
        <dbReference type="Proteomes" id="UP000199699"/>
    </source>
</evidence>
<dbReference type="OrthoDB" id="147178at2"/>
<evidence type="ECO:0000313" key="6">
    <source>
        <dbReference type="EMBL" id="SCL21798.1"/>
    </source>
</evidence>
<keyword evidence="6" id="KW-0560">Oxidoreductase</keyword>